<accession>A0ABN2W2W1</accession>
<evidence type="ECO:0000256" key="11">
    <source>
        <dbReference type="SAM" id="SignalP"/>
    </source>
</evidence>
<organism evidence="13 14">
    <name type="scientific">Streptomyces albiaxialis</name>
    <dbReference type="NCBI Taxonomy" id="329523"/>
    <lineage>
        <taxon>Bacteria</taxon>
        <taxon>Bacillati</taxon>
        <taxon>Actinomycetota</taxon>
        <taxon>Actinomycetes</taxon>
        <taxon>Kitasatosporales</taxon>
        <taxon>Streptomycetaceae</taxon>
        <taxon>Streptomyces</taxon>
    </lineage>
</organism>
<evidence type="ECO:0000256" key="10">
    <source>
        <dbReference type="SAM" id="MobiDB-lite"/>
    </source>
</evidence>
<dbReference type="InterPro" id="IPR014349">
    <property type="entry name" value="Rieske_Fe-S_prot"/>
</dbReference>
<keyword evidence="11" id="KW-0732">Signal</keyword>
<evidence type="ECO:0000256" key="3">
    <source>
        <dbReference type="ARBA" id="ARBA00022714"/>
    </source>
</evidence>
<dbReference type="PANTHER" id="PTHR10134">
    <property type="entry name" value="CYTOCHROME B-C1 COMPLEX SUBUNIT RIESKE, MITOCHONDRIAL"/>
    <property type="match status" value="1"/>
</dbReference>
<comment type="function">
    <text evidence="1">Iron-sulfur subunit of the cytochrome bc1 complex, an essential component of the respiratory electron transport chain required for ATP synthesis. The bc1 complex catalyzes the oxidation of menaquinol and the reduction of cytochrome c in the respiratory chain. The bc1 complex operates through a Q-cycle mechanism that couples electron transfer to generation of the proton gradient that drives ATP synthesis.</text>
</comment>
<sequence>MTNHDQRSAATRRTVLCGAALAALGLTTAACGGDSDGGGSGSGSGDSSSGPDKQVDLGAADAVPVGGAKAYTEQKVLVSQPEKGQFKAFSGVCTHQGAAIDRAEKGEFVCPLHGSRFHTDTGKVAKGPATAPLPKVPVKVKNGKLLAGPAEE</sequence>
<feature type="signal peptide" evidence="11">
    <location>
        <begin position="1"/>
        <end position="32"/>
    </location>
</feature>
<feature type="compositionally biased region" description="Gly residues" evidence="10">
    <location>
        <begin position="34"/>
        <end position="44"/>
    </location>
</feature>
<keyword evidence="3" id="KW-0001">2Fe-2S</keyword>
<evidence type="ECO:0000256" key="1">
    <source>
        <dbReference type="ARBA" id="ARBA00002494"/>
    </source>
</evidence>
<dbReference type="InterPro" id="IPR036922">
    <property type="entry name" value="Rieske_2Fe-2S_sf"/>
</dbReference>
<evidence type="ECO:0000256" key="8">
    <source>
        <dbReference type="ARBA" id="ARBA00029586"/>
    </source>
</evidence>
<dbReference type="InterPro" id="IPR017941">
    <property type="entry name" value="Rieske_2Fe-2S"/>
</dbReference>
<feature type="domain" description="Rieske" evidence="12">
    <location>
        <begin position="54"/>
        <end position="147"/>
    </location>
</feature>
<dbReference type="Gene3D" id="2.102.10.10">
    <property type="entry name" value="Rieske [2Fe-2S] iron-sulphur domain"/>
    <property type="match status" value="1"/>
</dbReference>
<reference evidence="13 14" key="1">
    <citation type="journal article" date="2019" name="Int. J. Syst. Evol. Microbiol.">
        <title>The Global Catalogue of Microorganisms (GCM) 10K type strain sequencing project: providing services to taxonomists for standard genome sequencing and annotation.</title>
        <authorList>
            <consortium name="The Broad Institute Genomics Platform"/>
            <consortium name="The Broad Institute Genome Sequencing Center for Infectious Disease"/>
            <person name="Wu L."/>
            <person name="Ma J."/>
        </authorList>
    </citation>
    <scope>NUCLEOTIDE SEQUENCE [LARGE SCALE GENOMIC DNA]</scope>
    <source>
        <strain evidence="13 14">JCM 15478</strain>
    </source>
</reference>
<dbReference type="Pfam" id="PF00355">
    <property type="entry name" value="Rieske"/>
    <property type="match status" value="1"/>
</dbReference>
<evidence type="ECO:0000256" key="4">
    <source>
        <dbReference type="ARBA" id="ARBA00022723"/>
    </source>
</evidence>
<feature type="chain" id="PRO_5046337043" description="Cytochrome bc1 complex Rieske iron-sulfur subunit" evidence="11">
    <location>
        <begin position="33"/>
        <end position="152"/>
    </location>
</feature>
<keyword evidence="6" id="KW-0411">Iron-sulfur</keyword>
<evidence type="ECO:0000259" key="12">
    <source>
        <dbReference type="PROSITE" id="PS51296"/>
    </source>
</evidence>
<comment type="caution">
    <text evidence="13">The sequence shown here is derived from an EMBL/GenBank/DDBJ whole genome shotgun (WGS) entry which is preliminary data.</text>
</comment>
<proteinExistence type="predicted"/>
<dbReference type="PROSITE" id="PS51296">
    <property type="entry name" value="RIESKE"/>
    <property type="match status" value="1"/>
</dbReference>
<dbReference type="SUPFAM" id="SSF50022">
    <property type="entry name" value="ISP domain"/>
    <property type="match status" value="1"/>
</dbReference>
<evidence type="ECO:0000256" key="5">
    <source>
        <dbReference type="ARBA" id="ARBA00023004"/>
    </source>
</evidence>
<evidence type="ECO:0000313" key="14">
    <source>
        <dbReference type="Proteomes" id="UP001500016"/>
    </source>
</evidence>
<evidence type="ECO:0000256" key="9">
    <source>
        <dbReference type="ARBA" id="ARBA00034078"/>
    </source>
</evidence>
<evidence type="ECO:0000256" key="2">
    <source>
        <dbReference type="ARBA" id="ARBA00015816"/>
    </source>
</evidence>
<evidence type="ECO:0000313" key="13">
    <source>
        <dbReference type="EMBL" id="GAA2081935.1"/>
    </source>
</evidence>
<evidence type="ECO:0000256" key="6">
    <source>
        <dbReference type="ARBA" id="ARBA00023014"/>
    </source>
</evidence>
<dbReference type="CDD" id="cd03467">
    <property type="entry name" value="Rieske"/>
    <property type="match status" value="1"/>
</dbReference>
<dbReference type="PRINTS" id="PR00162">
    <property type="entry name" value="RIESKE"/>
</dbReference>
<name>A0ABN2W2W1_9ACTN</name>
<comment type="cofactor">
    <cofactor evidence="9">
        <name>[2Fe-2S] cluster</name>
        <dbReference type="ChEBI" id="CHEBI:190135"/>
    </cofactor>
</comment>
<feature type="region of interest" description="Disordered" evidence="10">
    <location>
        <begin position="33"/>
        <end position="61"/>
    </location>
</feature>
<dbReference type="RefSeq" id="WP_344530270.1">
    <property type="nucleotide sequence ID" value="NZ_BAAAPE010000010.1"/>
</dbReference>
<keyword evidence="14" id="KW-1185">Reference proteome</keyword>
<keyword evidence="5" id="KW-0408">Iron</keyword>
<dbReference type="PROSITE" id="PS51257">
    <property type="entry name" value="PROKAR_LIPOPROTEIN"/>
    <property type="match status" value="1"/>
</dbReference>
<gene>
    <name evidence="13" type="ORF">GCM10009801_41330</name>
</gene>
<dbReference type="InterPro" id="IPR005805">
    <property type="entry name" value="Rieske_Fe-S_prot_C"/>
</dbReference>
<protein>
    <recommendedName>
        <fullName evidence="2">Cytochrome bc1 complex Rieske iron-sulfur subunit</fullName>
    </recommendedName>
    <alternativeName>
        <fullName evidence="8">Cytochrome bc1 reductase complex subunit QcrA</fullName>
    </alternativeName>
</protein>
<dbReference type="Proteomes" id="UP001500016">
    <property type="component" value="Unassembled WGS sequence"/>
</dbReference>
<keyword evidence="4" id="KW-0479">Metal-binding</keyword>
<evidence type="ECO:0000256" key="7">
    <source>
        <dbReference type="ARBA" id="ARBA00023157"/>
    </source>
</evidence>
<dbReference type="EMBL" id="BAAAPE010000010">
    <property type="protein sequence ID" value="GAA2081935.1"/>
    <property type="molecule type" value="Genomic_DNA"/>
</dbReference>
<keyword evidence="7" id="KW-1015">Disulfide bond</keyword>